<proteinExistence type="predicted"/>
<accession>A0A7W3JR87</accession>
<keyword evidence="1" id="KW-0472">Membrane</keyword>
<evidence type="ECO:0000256" key="1">
    <source>
        <dbReference type="SAM" id="Phobius"/>
    </source>
</evidence>
<sequence>MLAGITIAVLWRLIRRERNPLTGRTTVIFAILAALLGVLSELLAKSINVSFTWPIDVFAPVRGWSMDMRFIAPLITGIVGLVLLAFPVHRRLGDGSAELSRRTPLTFIRGWWLIPPTLVLALILTATLAAGAASERDEITGDYTNYTVHLGGENSIGTSIYGWYFSVPALVLMALVLLVAAVDIVLISRPALQKDAVRDSAVRHTRTRNVLAAVTATFLMHLATILSSLYGTSSMRGMFSSSIGTVHTWTPFAALGPTLLGAAYVVGACGVALWASIALSAIPARTMPPHTRRS</sequence>
<dbReference type="RefSeq" id="WP_182486549.1">
    <property type="nucleotide sequence ID" value="NZ_JACGWY010000007.1"/>
</dbReference>
<feature type="transmembrane region" description="Helical" evidence="1">
    <location>
        <begin position="209"/>
        <end position="230"/>
    </location>
</feature>
<keyword evidence="1" id="KW-1133">Transmembrane helix</keyword>
<keyword evidence="1" id="KW-0812">Transmembrane</keyword>
<name>A0A7W3JR87_9MICO</name>
<organism evidence="2 3">
    <name type="scientific">Microbacterium halimionae</name>
    <dbReference type="NCBI Taxonomy" id="1526413"/>
    <lineage>
        <taxon>Bacteria</taxon>
        <taxon>Bacillati</taxon>
        <taxon>Actinomycetota</taxon>
        <taxon>Actinomycetes</taxon>
        <taxon>Micrococcales</taxon>
        <taxon>Microbacteriaceae</taxon>
        <taxon>Microbacterium</taxon>
    </lineage>
</organism>
<dbReference type="EMBL" id="JACGWY010000007">
    <property type="protein sequence ID" value="MBA8817521.1"/>
    <property type="molecule type" value="Genomic_DNA"/>
</dbReference>
<feature type="transmembrane region" description="Helical" evidence="1">
    <location>
        <begin position="21"/>
        <end position="44"/>
    </location>
</feature>
<feature type="transmembrane region" description="Helical" evidence="1">
    <location>
        <begin position="261"/>
        <end position="284"/>
    </location>
</feature>
<dbReference type="AlphaFoldDB" id="A0A7W3JR87"/>
<feature type="transmembrane region" description="Helical" evidence="1">
    <location>
        <begin position="163"/>
        <end position="188"/>
    </location>
</feature>
<evidence type="ECO:0000313" key="2">
    <source>
        <dbReference type="EMBL" id="MBA8817521.1"/>
    </source>
</evidence>
<feature type="transmembrane region" description="Helical" evidence="1">
    <location>
        <begin position="110"/>
        <end position="133"/>
    </location>
</feature>
<dbReference type="Proteomes" id="UP000526083">
    <property type="component" value="Unassembled WGS sequence"/>
</dbReference>
<comment type="caution">
    <text evidence="2">The sequence shown here is derived from an EMBL/GenBank/DDBJ whole genome shotgun (WGS) entry which is preliminary data.</text>
</comment>
<feature type="transmembrane region" description="Helical" evidence="1">
    <location>
        <begin position="70"/>
        <end position="89"/>
    </location>
</feature>
<protein>
    <submittedName>
        <fullName evidence="2">Uncharacterized protein</fullName>
    </submittedName>
</protein>
<reference evidence="2 3" key="1">
    <citation type="submission" date="2020-07" db="EMBL/GenBank/DDBJ databases">
        <title>Sequencing the genomes of 1000 actinobacteria strains.</title>
        <authorList>
            <person name="Klenk H.-P."/>
        </authorList>
    </citation>
    <scope>NUCLEOTIDE SEQUENCE [LARGE SCALE GENOMIC DNA]</scope>
    <source>
        <strain evidence="2 3">DSM 27576</strain>
    </source>
</reference>
<evidence type="ECO:0000313" key="3">
    <source>
        <dbReference type="Proteomes" id="UP000526083"/>
    </source>
</evidence>
<gene>
    <name evidence="2" type="ORF">FHX48_002626</name>
</gene>
<keyword evidence="3" id="KW-1185">Reference proteome</keyword>